<dbReference type="VEuPathDB" id="ToxoDB:TGP89_316510"/>
<dbReference type="InterPro" id="IPR036855">
    <property type="entry name" value="Znf_CCCH_sf"/>
</dbReference>
<dbReference type="EMBL" id="AEYI02000448">
    <property type="protein sequence ID" value="KFG49288.1"/>
    <property type="molecule type" value="Genomic_DNA"/>
</dbReference>
<evidence type="ECO:0000256" key="1">
    <source>
        <dbReference type="ARBA" id="ARBA00022723"/>
    </source>
</evidence>
<feature type="domain" description="C3H1-type" evidence="6">
    <location>
        <begin position="450"/>
        <end position="477"/>
    </location>
</feature>
<feature type="compositionally biased region" description="Low complexity" evidence="5">
    <location>
        <begin position="851"/>
        <end position="861"/>
    </location>
</feature>
<comment type="caution">
    <text evidence="7">The sequence shown here is derived from an EMBL/GenBank/DDBJ whole genome shotgun (WGS) entry which is preliminary data.</text>
</comment>
<dbReference type="PROSITE" id="PS50103">
    <property type="entry name" value="ZF_C3H1"/>
    <property type="match status" value="1"/>
</dbReference>
<evidence type="ECO:0000256" key="3">
    <source>
        <dbReference type="ARBA" id="ARBA00022833"/>
    </source>
</evidence>
<feature type="compositionally biased region" description="Polar residues" evidence="5">
    <location>
        <begin position="39"/>
        <end position="48"/>
    </location>
</feature>
<organism evidence="7 8">
    <name type="scientific">Toxoplasma gondii p89</name>
    <dbReference type="NCBI Taxonomy" id="943119"/>
    <lineage>
        <taxon>Eukaryota</taxon>
        <taxon>Sar</taxon>
        <taxon>Alveolata</taxon>
        <taxon>Apicomplexa</taxon>
        <taxon>Conoidasida</taxon>
        <taxon>Coccidia</taxon>
        <taxon>Eucoccidiorida</taxon>
        <taxon>Eimeriorina</taxon>
        <taxon>Sarcocystidae</taxon>
        <taxon>Toxoplasma</taxon>
    </lineage>
</organism>
<feature type="region of interest" description="Disordered" evidence="5">
    <location>
        <begin position="222"/>
        <end position="341"/>
    </location>
</feature>
<feature type="compositionally biased region" description="Basic and acidic residues" evidence="5">
    <location>
        <begin position="395"/>
        <end position="406"/>
    </location>
</feature>
<keyword evidence="2 4" id="KW-0863">Zinc-finger</keyword>
<feature type="compositionally biased region" description="Polar residues" evidence="5">
    <location>
        <begin position="66"/>
        <end position="82"/>
    </location>
</feature>
<evidence type="ECO:0000259" key="6">
    <source>
        <dbReference type="PROSITE" id="PS50103"/>
    </source>
</evidence>
<feature type="compositionally biased region" description="Low complexity" evidence="5">
    <location>
        <begin position="300"/>
        <end position="309"/>
    </location>
</feature>
<evidence type="ECO:0000313" key="7">
    <source>
        <dbReference type="EMBL" id="KFG49288.1"/>
    </source>
</evidence>
<feature type="zinc finger region" description="C3H1-type" evidence="4">
    <location>
        <begin position="450"/>
        <end position="477"/>
    </location>
</feature>
<feature type="compositionally biased region" description="Gly residues" evidence="5">
    <location>
        <begin position="1"/>
        <end position="11"/>
    </location>
</feature>
<feature type="compositionally biased region" description="Basic and acidic residues" evidence="5">
    <location>
        <begin position="286"/>
        <end position="295"/>
    </location>
</feature>
<dbReference type="Proteomes" id="UP000028828">
    <property type="component" value="Unassembled WGS sequence"/>
</dbReference>
<keyword evidence="1 4" id="KW-0479">Metal-binding</keyword>
<feature type="region of interest" description="Disordered" evidence="5">
    <location>
        <begin position="1"/>
        <end position="96"/>
    </location>
</feature>
<feature type="region of interest" description="Disordered" evidence="5">
    <location>
        <begin position="499"/>
        <end position="533"/>
    </location>
</feature>
<feature type="compositionally biased region" description="Basic and acidic residues" evidence="5">
    <location>
        <begin position="16"/>
        <end position="37"/>
    </location>
</feature>
<protein>
    <recommendedName>
        <fullName evidence="6">C3H1-type domain-containing protein</fullName>
    </recommendedName>
</protein>
<dbReference type="GO" id="GO:0008270">
    <property type="term" value="F:zinc ion binding"/>
    <property type="evidence" value="ECO:0007669"/>
    <property type="project" value="UniProtKB-KW"/>
</dbReference>
<accession>A0A086KY20</accession>
<feature type="compositionally biased region" description="Basic residues" evidence="5">
    <location>
        <begin position="834"/>
        <end position="848"/>
    </location>
</feature>
<feature type="region of interest" description="Disordered" evidence="5">
    <location>
        <begin position="817"/>
        <end position="876"/>
    </location>
</feature>
<evidence type="ECO:0000313" key="8">
    <source>
        <dbReference type="Proteomes" id="UP000028828"/>
    </source>
</evidence>
<proteinExistence type="predicted"/>
<evidence type="ECO:0000256" key="4">
    <source>
        <dbReference type="PROSITE-ProRule" id="PRU00723"/>
    </source>
</evidence>
<feature type="region of interest" description="Disordered" evidence="5">
    <location>
        <begin position="361"/>
        <end position="442"/>
    </location>
</feature>
<reference evidence="7 8" key="1">
    <citation type="submission" date="2014-03" db="EMBL/GenBank/DDBJ databases">
        <authorList>
            <person name="Sibley D."/>
            <person name="Venepally P."/>
            <person name="Karamycheva S."/>
            <person name="Hadjithomas M."/>
            <person name="Khan A."/>
            <person name="Brunk B."/>
            <person name="Roos D."/>
            <person name="Caler E."/>
            <person name="Lorenzi H."/>
        </authorList>
    </citation>
    <scope>NUCLEOTIDE SEQUENCE [LARGE SCALE GENOMIC DNA]</scope>
    <source>
        <strain evidence="8">p89</strain>
    </source>
</reference>
<name>A0A086KY20_TOXGO</name>
<keyword evidence="3 4" id="KW-0862">Zinc</keyword>
<feature type="compositionally biased region" description="Basic residues" evidence="5">
    <location>
        <begin position="247"/>
        <end position="259"/>
    </location>
</feature>
<feature type="region of interest" description="Disordered" evidence="5">
    <location>
        <begin position="179"/>
        <end position="204"/>
    </location>
</feature>
<feature type="compositionally biased region" description="Low complexity" evidence="5">
    <location>
        <begin position="366"/>
        <end position="379"/>
    </location>
</feature>
<feature type="region of interest" description="Disordered" evidence="5">
    <location>
        <begin position="983"/>
        <end position="1016"/>
    </location>
</feature>
<dbReference type="AlphaFoldDB" id="A0A086KY20"/>
<dbReference type="OrthoDB" id="331530at2759"/>
<dbReference type="InterPro" id="IPR000571">
    <property type="entry name" value="Znf_CCCH"/>
</dbReference>
<evidence type="ECO:0000256" key="5">
    <source>
        <dbReference type="SAM" id="MobiDB-lite"/>
    </source>
</evidence>
<feature type="compositionally biased region" description="Polar residues" evidence="5">
    <location>
        <begin position="517"/>
        <end position="532"/>
    </location>
</feature>
<evidence type="ECO:0000256" key="2">
    <source>
        <dbReference type="ARBA" id="ARBA00022771"/>
    </source>
</evidence>
<dbReference type="SUPFAM" id="SSF90229">
    <property type="entry name" value="CCCH zinc finger"/>
    <property type="match status" value="1"/>
</dbReference>
<dbReference type="Gene3D" id="4.10.1000.10">
    <property type="entry name" value="Zinc finger, CCCH-type"/>
    <property type="match status" value="1"/>
</dbReference>
<sequence length="1127" mass="117699">MPPGTKAGGLGAPRRVNGDFDEHLTGDHDAEKEERSRYPSPSSVQASELFSGDAGSWTPHPFLSPAVSTNAEPASPRWTATLSAGPGSHPDAFSPDLVRERSFSVLAQKDDEVPLAAPEAETATLTGLLPSLLLESGFAHEQEHGQPRQSRENRAAVELGEGTVETVVVPRHDAWVFAGENEGGAPRLADPGKDGPAEEFDGGASPACVECVCDAVPVPLRSEQTAPEETKAENEPPHTYGGVYRKGLTRRRGARHRSLSRQWNGETRGSAGGRPPRDSGSPPSVDARKQERPSEDGTALPLNDLLRLLAITGPPGLQPHQRGPETDAKQPQAVASGQPSTLADLASFSTFLESLLTSTPRSLDVGSTARPGGTAGTTPVQGDGARRQGNADGVSGEKDNQNKISRELAIQPETERSLAPPRDPDAGHQPPLGADARPRKGRDADLDAVYKTKICPFVKSGRVCPKALGCTFAHASAELRTPPDSRVTNAYRCDQRGGGRGDRYKFAPKSRKLSASPEVSVSGGRQSPTAKTSCFAPKETRFSSQEGECVDGGVIGTCAGSEPAAEEEVFRHLDGFFSALSSHCGGSTPLLTEDENGAVSGLSLCRLYGSSPSSSGNLSLSVASSALSRTVVSGSSLDSAPPGSGSSFGVFPALEALGPLSDAQAFPEGEEGHSPLSTFSVLPAHLRGSSDATADYEDFLCHSHAPPSPGFEAHHNSAGPSLYPSPSLAVAPVVLDTHTRGPLQSRGTFTGGACMHTGLLKRKGTCYPNAGAGKGLGAREESAAALSPDVGAKRGDRSAAMASQGLQKFSLARSSTTTSIASDGALPTPVTASKTRRGKRGGRRKRGGRGANARRANPGRGWPLNGSEKGQLGGRLPADDSAWAHVLAEALASGAVLPESLASALVAMYGTGDASGSLDGLADPGFRRRQVCDTEERLHAVDDVDGWGQYAPLWLRPEFGVSGMNAQAHEDVDLASSLHEVVQGSRVRSSDEGPLGNAGGARGRDEDLRGQSQKPESAIAAVSSWVPLGGVVARETVWPDASPSLIARSGGKGAPSFTEDSTASWLDKEGTEDVQEACVSNEKACARLLLLQCLQEVVSRLPALNSDELRCLTSLLKLQKTRETFCK</sequence>
<gene>
    <name evidence="7" type="ORF">TGP89_316510</name>
</gene>